<dbReference type="PANTHER" id="PTHR13138:SF3">
    <property type="entry name" value="CD2 ANTIGEN CYTOPLASMIC TAIL-BINDING PROTEIN 2"/>
    <property type="match status" value="1"/>
</dbReference>
<accession>A0A820E9A5</accession>
<dbReference type="Proteomes" id="UP000663823">
    <property type="component" value="Unassembled WGS sequence"/>
</dbReference>
<sequence>MQSKFCSALAISDDGHLTIIYTDFCTKDEVHDAWLDEIDWTNVKNYKLKNPNATGDDFDDQKKSNLSDDDDEIDTNSFNKIKTLLSMLAIMKPGETVARTIKRLGTIIS</sequence>
<gene>
    <name evidence="2" type="ORF">OTI717_LOCUS40171</name>
</gene>
<feature type="region of interest" description="Disordered" evidence="1">
    <location>
        <begin position="50"/>
        <end position="71"/>
    </location>
</feature>
<protein>
    <submittedName>
        <fullName evidence="2">Uncharacterized protein</fullName>
    </submittedName>
</protein>
<name>A0A820E9A5_9BILA</name>
<proteinExistence type="predicted"/>
<dbReference type="GO" id="GO:0005682">
    <property type="term" value="C:U5 snRNP"/>
    <property type="evidence" value="ECO:0007669"/>
    <property type="project" value="InterPro"/>
</dbReference>
<evidence type="ECO:0000313" key="2">
    <source>
        <dbReference type="EMBL" id="CAF4243344.1"/>
    </source>
</evidence>
<feature type="non-terminal residue" evidence="2">
    <location>
        <position position="109"/>
    </location>
</feature>
<evidence type="ECO:0000256" key="1">
    <source>
        <dbReference type="SAM" id="MobiDB-lite"/>
    </source>
</evidence>
<feature type="non-terminal residue" evidence="2">
    <location>
        <position position="1"/>
    </location>
</feature>
<dbReference type="InterPro" id="IPR039905">
    <property type="entry name" value="CD2BP2/Lin1"/>
</dbReference>
<evidence type="ECO:0000313" key="3">
    <source>
        <dbReference type="Proteomes" id="UP000663823"/>
    </source>
</evidence>
<organism evidence="2 3">
    <name type="scientific">Rotaria sordida</name>
    <dbReference type="NCBI Taxonomy" id="392033"/>
    <lineage>
        <taxon>Eukaryota</taxon>
        <taxon>Metazoa</taxon>
        <taxon>Spiralia</taxon>
        <taxon>Gnathifera</taxon>
        <taxon>Rotifera</taxon>
        <taxon>Eurotatoria</taxon>
        <taxon>Bdelloidea</taxon>
        <taxon>Philodinida</taxon>
        <taxon>Philodinidae</taxon>
        <taxon>Rotaria</taxon>
    </lineage>
</organism>
<dbReference type="PANTHER" id="PTHR13138">
    <property type="entry name" value="PROTEIN LIN1"/>
    <property type="match status" value="1"/>
</dbReference>
<reference evidence="2" key="1">
    <citation type="submission" date="2021-02" db="EMBL/GenBank/DDBJ databases">
        <authorList>
            <person name="Nowell W R."/>
        </authorList>
    </citation>
    <scope>NUCLEOTIDE SEQUENCE</scope>
</reference>
<dbReference type="AlphaFoldDB" id="A0A820E9A5"/>
<dbReference type="EMBL" id="CAJOAX010030473">
    <property type="protein sequence ID" value="CAF4243344.1"/>
    <property type="molecule type" value="Genomic_DNA"/>
</dbReference>
<comment type="caution">
    <text evidence="2">The sequence shown here is derived from an EMBL/GenBank/DDBJ whole genome shotgun (WGS) entry which is preliminary data.</text>
</comment>